<dbReference type="AlphaFoldDB" id="A0A0F8ZM35"/>
<sequence length="246" mass="27018">MSRVKHNALHQYTAGLNNAPASTPAANLPFTHPVFQGWKVYYWGMNDGETRADDVYWTPLAIASGGIGAGNENGLQITNNSTDDNSGYLLTPNLVDLELTSDSKKFYMETRIMVTAANINQIEWFIGLGLIVQGPQADGAAWTNDEMLGFGHLDADTVISFLSIEDDGQQIISLGSELTTATYTKLSCYFDGTNFNVYLDDVLKGSTPMVYLNADEPWTANFFMKSGYSTEAQSLDIQYLLFAAEL</sequence>
<dbReference type="EMBL" id="LAZR01050549">
    <property type="protein sequence ID" value="KKK87105.1"/>
    <property type="molecule type" value="Genomic_DNA"/>
</dbReference>
<accession>A0A0F8ZM35</accession>
<gene>
    <name evidence="1" type="ORF">LCGC14_2756560</name>
</gene>
<evidence type="ECO:0008006" key="2">
    <source>
        <dbReference type="Google" id="ProtNLM"/>
    </source>
</evidence>
<comment type="caution">
    <text evidence="1">The sequence shown here is derived from an EMBL/GenBank/DDBJ whole genome shotgun (WGS) entry which is preliminary data.</text>
</comment>
<organism evidence="1">
    <name type="scientific">marine sediment metagenome</name>
    <dbReference type="NCBI Taxonomy" id="412755"/>
    <lineage>
        <taxon>unclassified sequences</taxon>
        <taxon>metagenomes</taxon>
        <taxon>ecological metagenomes</taxon>
    </lineage>
</organism>
<name>A0A0F8ZM35_9ZZZZ</name>
<proteinExistence type="predicted"/>
<reference evidence="1" key="1">
    <citation type="journal article" date="2015" name="Nature">
        <title>Complex archaea that bridge the gap between prokaryotes and eukaryotes.</title>
        <authorList>
            <person name="Spang A."/>
            <person name="Saw J.H."/>
            <person name="Jorgensen S.L."/>
            <person name="Zaremba-Niedzwiedzka K."/>
            <person name="Martijn J."/>
            <person name="Lind A.E."/>
            <person name="van Eijk R."/>
            <person name="Schleper C."/>
            <person name="Guy L."/>
            <person name="Ettema T.J."/>
        </authorList>
    </citation>
    <scope>NUCLEOTIDE SEQUENCE</scope>
</reference>
<protein>
    <recommendedName>
        <fullName evidence="2">GH16 domain-containing protein</fullName>
    </recommendedName>
</protein>
<evidence type="ECO:0000313" key="1">
    <source>
        <dbReference type="EMBL" id="KKK87105.1"/>
    </source>
</evidence>